<name>A0ABU6IJG0_9ACTN</name>
<reference evidence="2 3" key="1">
    <citation type="submission" date="2024-01" db="EMBL/GenBank/DDBJ databases">
        <title>novel species in genus Adlercreutzia.</title>
        <authorList>
            <person name="Liu X."/>
        </authorList>
    </citation>
    <scope>NUCLEOTIDE SEQUENCE [LARGE SCALE GENOMIC DNA]</scope>
    <source>
        <strain evidence="2 3">R7</strain>
    </source>
</reference>
<dbReference type="InterPro" id="IPR007842">
    <property type="entry name" value="HEPN_dom"/>
</dbReference>
<dbReference type="Gene3D" id="1.20.120.330">
    <property type="entry name" value="Nucleotidyltransferases domain 2"/>
    <property type="match status" value="1"/>
</dbReference>
<evidence type="ECO:0000313" key="2">
    <source>
        <dbReference type="EMBL" id="MEC4176567.1"/>
    </source>
</evidence>
<dbReference type="EMBL" id="JAYMFF010000018">
    <property type="protein sequence ID" value="MEC4176567.1"/>
    <property type="molecule type" value="Genomic_DNA"/>
</dbReference>
<dbReference type="SUPFAM" id="SSF81593">
    <property type="entry name" value="Nucleotidyltransferase substrate binding subunit/domain"/>
    <property type="match status" value="1"/>
</dbReference>
<feature type="domain" description="HEPN" evidence="1">
    <location>
        <begin position="12"/>
        <end position="120"/>
    </location>
</feature>
<dbReference type="Proteomes" id="UP001349994">
    <property type="component" value="Unassembled WGS sequence"/>
</dbReference>
<proteinExistence type="predicted"/>
<evidence type="ECO:0000313" key="3">
    <source>
        <dbReference type="Proteomes" id="UP001349994"/>
    </source>
</evidence>
<dbReference type="SMART" id="SM00748">
    <property type="entry name" value="HEPN"/>
    <property type="match status" value="1"/>
</dbReference>
<evidence type="ECO:0000259" key="1">
    <source>
        <dbReference type="PROSITE" id="PS50910"/>
    </source>
</evidence>
<keyword evidence="3" id="KW-1185">Reference proteome</keyword>
<dbReference type="PROSITE" id="PS50910">
    <property type="entry name" value="HEPN"/>
    <property type="match status" value="1"/>
</dbReference>
<dbReference type="RefSeq" id="WP_338210958.1">
    <property type="nucleotide sequence ID" value="NZ_JAYMFF010000018.1"/>
</dbReference>
<organism evidence="2 3">
    <name type="scientific">Adlercreutzia wanghongyangiae</name>
    <dbReference type="NCBI Taxonomy" id="3111451"/>
    <lineage>
        <taxon>Bacteria</taxon>
        <taxon>Bacillati</taxon>
        <taxon>Actinomycetota</taxon>
        <taxon>Coriobacteriia</taxon>
        <taxon>Eggerthellales</taxon>
        <taxon>Eggerthellaceae</taxon>
        <taxon>Adlercreutzia</taxon>
    </lineage>
</organism>
<sequence length="136" mass="14878">MASEYRGLLYAANADVEAIGALAAAGVATHTESIGYHAQQAAEKMVKAAFEVRDSDYPFTHNIRLLLMRAQEKELLGEPSDEVVEAALYLTGLISVTRYAEAPDFQEGEARRAVECANRIAAFLRENGFDAIEIKI</sequence>
<dbReference type="Pfam" id="PF05168">
    <property type="entry name" value="HEPN"/>
    <property type="match status" value="1"/>
</dbReference>
<accession>A0ABU6IJG0</accession>
<comment type="caution">
    <text evidence="2">The sequence shown here is derived from an EMBL/GenBank/DDBJ whole genome shotgun (WGS) entry which is preliminary data.</text>
</comment>
<gene>
    <name evidence="2" type="ORF">VIN30_08930</name>
</gene>
<protein>
    <submittedName>
        <fullName evidence="2">HEPN domain-containing protein</fullName>
    </submittedName>
</protein>